<reference evidence="2" key="1">
    <citation type="submission" date="2009-11" db="EMBL/GenBank/DDBJ databases">
        <authorList>
            <consortium name="The Broad Institute Genome Sequencing Platform"/>
            <person name="Ward D."/>
            <person name="Feldgarden M."/>
            <person name="Earl A."/>
            <person name="Young S.K."/>
            <person name="Zeng Q."/>
            <person name="Koehrsen M."/>
            <person name="Alvarado L."/>
            <person name="Berlin A."/>
            <person name="Bochicchio J."/>
            <person name="Borenstein D."/>
            <person name="Chapman S.B."/>
            <person name="Chen Z."/>
            <person name="Engels R."/>
            <person name="Freedman E."/>
            <person name="Gellesch M."/>
            <person name="Goldberg J."/>
            <person name="Griggs A."/>
            <person name="Gujja S."/>
            <person name="Heilman E."/>
            <person name="Heiman D."/>
            <person name="Hepburn T."/>
            <person name="Howarth C."/>
            <person name="Jen D."/>
            <person name="Larson L."/>
            <person name="Lewis B."/>
            <person name="Mehta T."/>
            <person name="Park D."/>
            <person name="Pearson M."/>
            <person name="Roberts A."/>
            <person name="Saif S."/>
            <person name="Shea T."/>
            <person name="Shenoy N."/>
            <person name="Sisk P."/>
            <person name="Stolte C."/>
            <person name="Sykes S."/>
            <person name="Thomson T."/>
            <person name="Walk T."/>
            <person name="White J."/>
            <person name="Yandava C."/>
            <person name="Izard J."/>
            <person name="Baranova O.V."/>
            <person name="Blanton J.M."/>
            <person name="Tanner A.C."/>
            <person name="Dewhirst F.E."/>
            <person name="Haas B."/>
            <person name="Nusbaum C."/>
            <person name="Birren B."/>
        </authorList>
    </citation>
    <scope>NUCLEOTIDE SEQUENCE [LARGE SCALE GENOMIC DNA]</scope>
    <source>
        <strain evidence="2">1-1 BBBD Race 1</strain>
    </source>
</reference>
<accession>A0A0C4F5U2</accession>
<dbReference type="Proteomes" id="UP000005240">
    <property type="component" value="Unassembled WGS sequence"/>
</dbReference>
<evidence type="ECO:0000313" key="2">
    <source>
        <dbReference type="EMBL" id="OAV96286.1"/>
    </source>
</evidence>
<reference evidence="2" key="2">
    <citation type="submission" date="2016-05" db="EMBL/GenBank/DDBJ databases">
        <title>Comparative analysis highlights variable genome content of wheat rusts and divergence of the mating loci.</title>
        <authorList>
            <person name="Cuomo C.A."/>
            <person name="Bakkeren G."/>
            <person name="Szabo L."/>
            <person name="Khalil H."/>
            <person name="Joly D."/>
            <person name="Goldberg J."/>
            <person name="Young S."/>
            <person name="Zeng Q."/>
            <person name="Fellers J."/>
        </authorList>
    </citation>
    <scope>NUCLEOTIDE SEQUENCE [LARGE SCALE GENOMIC DNA]</scope>
    <source>
        <strain evidence="2">1-1 BBBD Race 1</strain>
    </source>
</reference>
<evidence type="ECO:0000313" key="3">
    <source>
        <dbReference type="EnsemblFungi" id="PTTG_08496-t43_1-p1"/>
    </source>
</evidence>
<evidence type="ECO:0000256" key="1">
    <source>
        <dbReference type="SAM" id="MobiDB-lite"/>
    </source>
</evidence>
<feature type="compositionally biased region" description="Low complexity" evidence="1">
    <location>
        <begin position="58"/>
        <end position="76"/>
    </location>
</feature>
<sequence length="85" mass="8693">MEEDTQVAAVVGDPDTIEMLSSSAATQDNKFVPEDPQFDEASLLEACGAAAKGGSAVPEGTTTPTDPEGTITPTDPVMANPQTNL</sequence>
<keyword evidence="4" id="KW-1185">Reference proteome</keyword>
<evidence type="ECO:0000313" key="4">
    <source>
        <dbReference type="Proteomes" id="UP000005240"/>
    </source>
</evidence>
<reference evidence="3" key="4">
    <citation type="submission" date="2025-05" db="UniProtKB">
        <authorList>
            <consortium name="EnsemblFungi"/>
        </authorList>
    </citation>
    <scope>IDENTIFICATION</scope>
    <source>
        <strain evidence="3">isolate 1-1 / race 1 (BBBD)</strain>
    </source>
</reference>
<organism evidence="2">
    <name type="scientific">Puccinia triticina (isolate 1-1 / race 1 (BBBD))</name>
    <name type="common">Brown leaf rust fungus</name>
    <dbReference type="NCBI Taxonomy" id="630390"/>
    <lineage>
        <taxon>Eukaryota</taxon>
        <taxon>Fungi</taxon>
        <taxon>Dikarya</taxon>
        <taxon>Basidiomycota</taxon>
        <taxon>Pucciniomycotina</taxon>
        <taxon>Pucciniomycetes</taxon>
        <taxon>Pucciniales</taxon>
        <taxon>Pucciniaceae</taxon>
        <taxon>Puccinia</taxon>
    </lineage>
</organism>
<proteinExistence type="predicted"/>
<name>A0A0C4F5U2_PUCT1</name>
<gene>
    <name evidence="2" type="ORF">PTTG_08496</name>
</gene>
<protein>
    <submittedName>
        <fullName evidence="2 3">Uncharacterized protein</fullName>
    </submittedName>
</protein>
<reference evidence="3 4" key="3">
    <citation type="journal article" date="2017" name="G3 (Bethesda)">
        <title>Comparative analysis highlights variable genome content of wheat rusts and divergence of the mating loci.</title>
        <authorList>
            <person name="Cuomo C.A."/>
            <person name="Bakkeren G."/>
            <person name="Khalil H.B."/>
            <person name="Panwar V."/>
            <person name="Joly D."/>
            <person name="Linning R."/>
            <person name="Sakthikumar S."/>
            <person name="Song X."/>
            <person name="Adiconis X."/>
            <person name="Fan L."/>
            <person name="Goldberg J.M."/>
            <person name="Levin J.Z."/>
            <person name="Young S."/>
            <person name="Zeng Q."/>
            <person name="Anikster Y."/>
            <person name="Bruce M."/>
            <person name="Wang M."/>
            <person name="Yin C."/>
            <person name="McCallum B."/>
            <person name="Szabo L.J."/>
            <person name="Hulbert S."/>
            <person name="Chen X."/>
            <person name="Fellers J.P."/>
        </authorList>
    </citation>
    <scope>NUCLEOTIDE SEQUENCE</scope>
    <source>
        <strain evidence="4">Isolate 1-1 / race 1 (BBBD)</strain>
        <strain evidence="3">isolate 1-1 / race 1 (BBBD)</strain>
    </source>
</reference>
<feature type="region of interest" description="Disordered" evidence="1">
    <location>
        <begin position="51"/>
        <end position="85"/>
    </location>
</feature>
<dbReference type="AlphaFoldDB" id="A0A0C4F5U2"/>
<dbReference type="EMBL" id="ADAS02000021">
    <property type="protein sequence ID" value="OAV96286.1"/>
    <property type="molecule type" value="Genomic_DNA"/>
</dbReference>
<dbReference type="EnsemblFungi" id="PTTG_08496-t43_1">
    <property type="protein sequence ID" value="PTTG_08496-t43_1-p1"/>
    <property type="gene ID" value="PTTG_08496"/>
</dbReference>
<dbReference type="VEuPathDB" id="FungiDB:PTTG_08496"/>